<sequence>MKKGTKVVIGVVEIIILVGLLFLLQFARINDGFGNSGDSPFILLLIGSLTAVFLVVFIVIYFFIKKKK</sequence>
<evidence type="ECO:0000313" key="3">
    <source>
        <dbReference type="Proteomes" id="UP001208689"/>
    </source>
</evidence>
<keyword evidence="1" id="KW-0472">Membrane</keyword>
<feature type="transmembrane region" description="Helical" evidence="1">
    <location>
        <begin position="41"/>
        <end position="64"/>
    </location>
</feature>
<keyword evidence="3" id="KW-1185">Reference proteome</keyword>
<dbReference type="Proteomes" id="UP001208689">
    <property type="component" value="Chromosome"/>
</dbReference>
<accession>A0ABY6HL35</accession>
<organism evidence="2 3">
    <name type="scientific">Candidatus Lokiarchaeum ossiferum</name>
    <dbReference type="NCBI Taxonomy" id="2951803"/>
    <lineage>
        <taxon>Archaea</taxon>
        <taxon>Promethearchaeati</taxon>
        <taxon>Promethearchaeota</taxon>
        <taxon>Promethearchaeia</taxon>
        <taxon>Promethearchaeales</taxon>
        <taxon>Promethearchaeaceae</taxon>
        <taxon>Candidatus Lokiarchaeum</taxon>
    </lineage>
</organism>
<reference evidence="2" key="1">
    <citation type="submission" date="2022-09" db="EMBL/GenBank/DDBJ databases">
        <title>Actin cytoskeleton and complex cell architecture in an #Asgard archaeon.</title>
        <authorList>
            <person name="Ponce Toledo R.I."/>
            <person name="Schleper C."/>
            <person name="Rodrigues Oliveira T."/>
            <person name="Wollweber F."/>
            <person name="Xu J."/>
            <person name="Rittmann S."/>
            <person name="Klingl A."/>
            <person name="Pilhofer M."/>
        </authorList>
    </citation>
    <scope>NUCLEOTIDE SEQUENCE</scope>
    <source>
        <strain evidence="2">B-35</strain>
    </source>
</reference>
<protein>
    <recommendedName>
        <fullName evidence="4">LPXTG cell wall anchor domain-containing protein</fullName>
    </recommendedName>
</protein>
<feature type="transmembrane region" description="Helical" evidence="1">
    <location>
        <begin position="7"/>
        <end position="29"/>
    </location>
</feature>
<dbReference type="EMBL" id="CP104013">
    <property type="protein sequence ID" value="UYP44229.1"/>
    <property type="molecule type" value="Genomic_DNA"/>
</dbReference>
<evidence type="ECO:0000313" key="2">
    <source>
        <dbReference type="EMBL" id="UYP44229.1"/>
    </source>
</evidence>
<keyword evidence="1" id="KW-1133">Transmembrane helix</keyword>
<evidence type="ECO:0008006" key="4">
    <source>
        <dbReference type="Google" id="ProtNLM"/>
    </source>
</evidence>
<proteinExistence type="predicted"/>
<gene>
    <name evidence="2" type="ORF">NEF87_000514</name>
</gene>
<evidence type="ECO:0000256" key="1">
    <source>
        <dbReference type="SAM" id="Phobius"/>
    </source>
</evidence>
<keyword evidence="1" id="KW-0812">Transmembrane</keyword>
<name>A0ABY6HL35_9ARCH</name>